<protein>
    <submittedName>
        <fullName evidence="2">Uncharacterized protein</fullName>
    </submittedName>
</protein>
<organism evidence="2 3">
    <name type="scientific">Ureibacillus aquaedulcis</name>
    <dbReference type="NCBI Taxonomy" id="3058421"/>
    <lineage>
        <taxon>Bacteria</taxon>
        <taxon>Bacillati</taxon>
        <taxon>Bacillota</taxon>
        <taxon>Bacilli</taxon>
        <taxon>Bacillales</taxon>
        <taxon>Caryophanaceae</taxon>
        <taxon>Ureibacillus</taxon>
    </lineage>
</organism>
<dbReference type="RefSeq" id="WP_301138652.1">
    <property type="nucleotide sequence ID" value="NZ_JAUHTQ010000009.1"/>
</dbReference>
<keyword evidence="3" id="KW-1185">Reference proteome</keyword>
<feature type="transmembrane region" description="Helical" evidence="1">
    <location>
        <begin position="91"/>
        <end position="110"/>
    </location>
</feature>
<dbReference type="EMBL" id="JAUHTQ010000009">
    <property type="protein sequence ID" value="MDN4494352.1"/>
    <property type="molecule type" value="Genomic_DNA"/>
</dbReference>
<evidence type="ECO:0000313" key="3">
    <source>
        <dbReference type="Proteomes" id="UP001172743"/>
    </source>
</evidence>
<name>A0ABT8GSF2_9BACL</name>
<comment type="caution">
    <text evidence="2">The sequence shown here is derived from an EMBL/GenBank/DDBJ whole genome shotgun (WGS) entry which is preliminary data.</text>
</comment>
<accession>A0ABT8GSF2</accession>
<sequence>MKAFQLVLSLLPIPFLFHLYEYNSHLARQDPVFLAPAFIFMILLGGIVMRKVKISLFFGVSILMTFISLGLGHLFIEDDGSWFKPFGRDAAVIWVAAIYIVGQLAIRGVSKMSSPL</sequence>
<evidence type="ECO:0000256" key="1">
    <source>
        <dbReference type="SAM" id="Phobius"/>
    </source>
</evidence>
<gene>
    <name evidence="2" type="ORF">QYB95_12435</name>
</gene>
<feature type="transmembrane region" description="Helical" evidence="1">
    <location>
        <begin position="56"/>
        <end position="76"/>
    </location>
</feature>
<keyword evidence="1" id="KW-0472">Membrane</keyword>
<dbReference type="Proteomes" id="UP001172743">
    <property type="component" value="Unassembled WGS sequence"/>
</dbReference>
<reference evidence="2" key="1">
    <citation type="submission" date="2023-07" db="EMBL/GenBank/DDBJ databases">
        <title>Ureibacillus sp. isolated from freshwater well.</title>
        <authorList>
            <person name="Kirdat K."/>
            <person name="Bhatt A."/>
            <person name="Teware R."/>
            <person name="Bhavsar Y."/>
            <person name="Yadav A."/>
        </authorList>
    </citation>
    <scope>NUCLEOTIDE SEQUENCE</scope>
    <source>
        <strain evidence="2">BA0131</strain>
    </source>
</reference>
<keyword evidence="1" id="KW-0812">Transmembrane</keyword>
<keyword evidence="1" id="KW-1133">Transmembrane helix</keyword>
<evidence type="ECO:0000313" key="2">
    <source>
        <dbReference type="EMBL" id="MDN4494352.1"/>
    </source>
</evidence>
<proteinExistence type="predicted"/>
<feature type="transmembrane region" description="Helical" evidence="1">
    <location>
        <begin position="32"/>
        <end position="49"/>
    </location>
</feature>